<name>A0A1X7MNZ2_9HYPH</name>
<dbReference type="AlphaFoldDB" id="A0A1X7MNZ2"/>
<dbReference type="Proteomes" id="UP000193083">
    <property type="component" value="Unassembled WGS sequence"/>
</dbReference>
<evidence type="ECO:0008006" key="3">
    <source>
        <dbReference type="Google" id="ProtNLM"/>
    </source>
</evidence>
<dbReference type="PROSITE" id="PS51257">
    <property type="entry name" value="PROKAR_LIPOPROTEIN"/>
    <property type="match status" value="1"/>
</dbReference>
<dbReference type="EMBL" id="FXBL01000003">
    <property type="protein sequence ID" value="SMH26569.1"/>
    <property type="molecule type" value="Genomic_DNA"/>
</dbReference>
<evidence type="ECO:0000313" key="1">
    <source>
        <dbReference type="EMBL" id="SMH26569.1"/>
    </source>
</evidence>
<protein>
    <recommendedName>
        <fullName evidence="3">Lipoprotein</fullName>
    </recommendedName>
</protein>
<evidence type="ECO:0000313" key="2">
    <source>
        <dbReference type="Proteomes" id="UP000193083"/>
    </source>
</evidence>
<proteinExistence type="predicted"/>
<dbReference type="OrthoDB" id="8086375at2"/>
<reference evidence="1 2" key="1">
    <citation type="submission" date="2017-04" db="EMBL/GenBank/DDBJ databases">
        <authorList>
            <person name="Afonso C.L."/>
            <person name="Miller P.J."/>
            <person name="Scott M.A."/>
            <person name="Spackman E."/>
            <person name="Goraichik I."/>
            <person name="Dimitrov K.M."/>
            <person name="Suarez D.L."/>
            <person name="Swayne D.E."/>
        </authorList>
    </citation>
    <scope>NUCLEOTIDE SEQUENCE [LARGE SCALE GENOMIC DNA]</scope>
    <source>
        <strain evidence="1 2">B5P</strain>
    </source>
</reference>
<organism evidence="1 2">
    <name type="scientific">Mesorhizobium australicum</name>
    <dbReference type="NCBI Taxonomy" id="536018"/>
    <lineage>
        <taxon>Bacteria</taxon>
        <taxon>Pseudomonadati</taxon>
        <taxon>Pseudomonadota</taxon>
        <taxon>Alphaproteobacteria</taxon>
        <taxon>Hyphomicrobiales</taxon>
        <taxon>Phyllobacteriaceae</taxon>
        <taxon>Mesorhizobium</taxon>
    </lineage>
</organism>
<keyword evidence="2" id="KW-1185">Reference proteome</keyword>
<gene>
    <name evidence="1" type="ORF">SAMN02982922_0335</name>
</gene>
<dbReference type="RefSeq" id="WP_085462592.1">
    <property type="nucleotide sequence ID" value="NZ_FXBL01000003.1"/>
</dbReference>
<accession>A0A1X7MNZ2</accession>
<sequence>MRGRQFISTTMVFALAILASGCGTPREKTAPCKRPANLSSYATTGDECGPTMSVNTDRAAALAAIKDLASMEEE</sequence>